<evidence type="ECO:0000256" key="1">
    <source>
        <dbReference type="ARBA" id="ARBA00010040"/>
    </source>
</evidence>
<organism evidence="6 7">
    <name type="scientific">candidate division WOR-3 bacterium JGI_Cruoil_03_44_89</name>
    <dbReference type="NCBI Taxonomy" id="1973748"/>
    <lineage>
        <taxon>Bacteria</taxon>
        <taxon>Bacteria division WOR-3</taxon>
    </lineage>
</organism>
<gene>
    <name evidence="6" type="ORF">CH333_08540</name>
</gene>
<dbReference type="InterPro" id="IPR011659">
    <property type="entry name" value="WD40"/>
</dbReference>
<dbReference type="PANTHER" id="PTHR42776">
    <property type="entry name" value="SERINE PEPTIDASE S9 FAMILY MEMBER"/>
    <property type="match status" value="1"/>
</dbReference>
<evidence type="ECO:0000256" key="2">
    <source>
        <dbReference type="ARBA" id="ARBA00022670"/>
    </source>
</evidence>
<feature type="domain" description="Peptidase S9 prolyl oligopeptidase catalytic" evidence="5">
    <location>
        <begin position="460"/>
        <end position="670"/>
    </location>
</feature>
<dbReference type="SUPFAM" id="SSF53474">
    <property type="entry name" value="alpha/beta-Hydrolases"/>
    <property type="match status" value="1"/>
</dbReference>
<dbReference type="AlphaFoldDB" id="A0A235BP01"/>
<proteinExistence type="inferred from homology"/>
<dbReference type="Pfam" id="PF07676">
    <property type="entry name" value="PD40"/>
    <property type="match status" value="5"/>
</dbReference>
<dbReference type="GO" id="GO:0004252">
    <property type="term" value="F:serine-type endopeptidase activity"/>
    <property type="evidence" value="ECO:0007669"/>
    <property type="project" value="TreeGrafter"/>
</dbReference>
<dbReference type="InterPro" id="IPR029058">
    <property type="entry name" value="AB_hydrolase_fold"/>
</dbReference>
<dbReference type="Pfam" id="PF00326">
    <property type="entry name" value="Peptidase_S9"/>
    <property type="match status" value="1"/>
</dbReference>
<comment type="caution">
    <text evidence="6">The sequence shown here is derived from an EMBL/GenBank/DDBJ whole genome shotgun (WGS) entry which is preliminary data.</text>
</comment>
<dbReference type="SUPFAM" id="SSF82171">
    <property type="entry name" value="DPP6 N-terminal domain-like"/>
    <property type="match status" value="1"/>
</dbReference>
<dbReference type="InterPro" id="IPR011042">
    <property type="entry name" value="6-blade_b-propeller_TolB-like"/>
</dbReference>
<dbReference type="PANTHER" id="PTHR42776:SF27">
    <property type="entry name" value="DIPEPTIDYL PEPTIDASE FAMILY MEMBER 6"/>
    <property type="match status" value="1"/>
</dbReference>
<comment type="similarity">
    <text evidence="1">Belongs to the peptidase S9C family.</text>
</comment>
<accession>A0A235BP01</accession>
<evidence type="ECO:0000256" key="3">
    <source>
        <dbReference type="ARBA" id="ARBA00022801"/>
    </source>
</evidence>
<reference evidence="6 7" key="1">
    <citation type="submission" date="2017-07" db="EMBL/GenBank/DDBJ databases">
        <title>Recovery of genomes from metagenomes via a dereplication, aggregation, and scoring strategy.</title>
        <authorList>
            <person name="Sieber C.M."/>
            <person name="Probst A.J."/>
            <person name="Sharrar A."/>
            <person name="Thomas B.C."/>
            <person name="Hess M."/>
            <person name="Tringe S.G."/>
            <person name="Banfield J.F."/>
        </authorList>
    </citation>
    <scope>NUCLEOTIDE SEQUENCE [LARGE SCALE GENOMIC DNA]</scope>
    <source>
        <strain evidence="6">JGI_Cruoil_03_44_89</strain>
    </source>
</reference>
<dbReference type="Gene3D" id="3.40.50.1820">
    <property type="entry name" value="alpha/beta hydrolase"/>
    <property type="match status" value="1"/>
</dbReference>
<evidence type="ECO:0000259" key="5">
    <source>
        <dbReference type="Pfam" id="PF00326"/>
    </source>
</evidence>
<keyword evidence="4" id="KW-0720">Serine protease</keyword>
<dbReference type="Gene3D" id="2.120.10.30">
    <property type="entry name" value="TolB, C-terminal domain"/>
    <property type="match status" value="3"/>
</dbReference>
<keyword evidence="3" id="KW-0378">Hydrolase</keyword>
<name>A0A235BP01_UNCW3</name>
<evidence type="ECO:0000313" key="7">
    <source>
        <dbReference type="Proteomes" id="UP000215215"/>
    </source>
</evidence>
<dbReference type="EMBL" id="NOZQ01000197">
    <property type="protein sequence ID" value="OYD14230.1"/>
    <property type="molecule type" value="Genomic_DNA"/>
</dbReference>
<protein>
    <recommendedName>
        <fullName evidence="5">Peptidase S9 prolyl oligopeptidase catalytic domain-containing protein</fullName>
    </recommendedName>
</protein>
<evidence type="ECO:0000256" key="4">
    <source>
        <dbReference type="ARBA" id="ARBA00022825"/>
    </source>
</evidence>
<keyword evidence="2" id="KW-0645">Protease</keyword>
<dbReference type="FunFam" id="3.40.50.1820:FF:000028">
    <property type="entry name" value="S9 family peptidase"/>
    <property type="match status" value="1"/>
</dbReference>
<evidence type="ECO:0000313" key="6">
    <source>
        <dbReference type="EMBL" id="OYD14230.1"/>
    </source>
</evidence>
<dbReference type="InterPro" id="IPR001375">
    <property type="entry name" value="Peptidase_S9_cat"/>
</dbReference>
<dbReference type="GO" id="GO:0006508">
    <property type="term" value="P:proteolysis"/>
    <property type="evidence" value="ECO:0007669"/>
    <property type="project" value="UniProtKB-KW"/>
</dbReference>
<sequence length="671" mass="77342">MAMQKKHHIGEEDLYRFQLVTDCQLSPDGQYVVFCLQRVDKKTEKKYSNLWIVPSDGGSAGQFTYGDQTDKQPRWSPDGKEIAFLSNRGDEKQEQIYLIPFHGGEARKLTNMKGNFGSIEWSPDGKRIVCTFRKKDKESIEREKDKQKKKLGVVSHHITRLFFKENGVGILPKERWHIWTINARTGRTKQLTDSEIYDEYQARWSPDGKEIVFCSNRSDDPDLDPDAVDLFIIPSKGGNFRKVETPFGPKTRPTFSPDGKLLAYYGREGRGQWWKLTRLWLVPADGKGKAKNLTKKFDFNVSSYTINDMPGSVPMMSPTWSKDGKNIYFQVSHHGNTVLKSISLDTEDVQTVIDDKGVIGVFNLDKEQSKIAYFHADMKDPGQVWVHNMASGHLHKLTHINGNLLRVLDLGEIEEIWFKGAAGNDLQGWILKPPCFDESKKYPSILEIHGGPRVQYGNFFMHEFYYLAAAGYVVYFCNPRGGQGYGEKHSKAIWNNWGTVDYDDLMAWVDFVEKKPFIDKQRMGVTGGSYGGYMTNWIIGHTDRFNAAVTQRSVSNLLSMWGSSDFNWTFQVEFGNKSPWENFENYWRQSPMKYIGNAKTPTLLIHSEQDLRCAIEQDEQVFVALKNLGVETEMIRFPGESHELSRGGRTDRRVERLKHIRRWFDRYLKDK</sequence>
<dbReference type="Proteomes" id="UP000215215">
    <property type="component" value="Unassembled WGS sequence"/>
</dbReference>